<evidence type="ECO:0000259" key="2">
    <source>
        <dbReference type="Pfam" id="PF02481"/>
    </source>
</evidence>
<sequence>MIQYTLLKLYWAHFNTNQVHNLIHLYPQFITENDLRRNELLVEWLTHQSSSSLWKKYEKFKTLKLNNILSTMKHSSLKFVTYFVQEYPQLLKEIYDFPYVIFYKGNLKNFNQTNTLAVIGSRKSTHYTTQALEYLFPSF</sequence>
<proteinExistence type="inferred from homology"/>
<gene>
    <name evidence="3" type="primary">smf_2</name>
    <name evidence="3" type="ORF">NCTC11807_01808</name>
</gene>
<reference evidence="3 4" key="1">
    <citation type="submission" date="2018-06" db="EMBL/GenBank/DDBJ databases">
        <authorList>
            <consortium name="Pathogen Informatics"/>
            <person name="Doyle S."/>
        </authorList>
    </citation>
    <scope>NUCLEOTIDE SEQUENCE [LARGE SCALE GENOMIC DNA]</scope>
    <source>
        <strain evidence="3 4">NCTC11807</strain>
    </source>
</reference>
<dbReference type="Gene3D" id="3.40.50.450">
    <property type="match status" value="1"/>
</dbReference>
<evidence type="ECO:0000313" key="4">
    <source>
        <dbReference type="Proteomes" id="UP000255425"/>
    </source>
</evidence>
<dbReference type="InterPro" id="IPR003488">
    <property type="entry name" value="DprA"/>
</dbReference>
<protein>
    <submittedName>
        <fullName evidence="3">DNA processing Smf protein</fullName>
    </submittedName>
</protein>
<dbReference type="Pfam" id="PF02481">
    <property type="entry name" value="DNA_processg_A"/>
    <property type="match status" value="1"/>
</dbReference>
<evidence type="ECO:0000313" key="3">
    <source>
        <dbReference type="EMBL" id="SUM72247.1"/>
    </source>
</evidence>
<evidence type="ECO:0000256" key="1">
    <source>
        <dbReference type="ARBA" id="ARBA00006525"/>
    </source>
</evidence>
<comment type="similarity">
    <text evidence="1">Belongs to the DprA/Smf family.</text>
</comment>
<dbReference type="InterPro" id="IPR057666">
    <property type="entry name" value="DrpA_SLOG"/>
</dbReference>
<keyword evidence="4" id="KW-1185">Reference proteome</keyword>
<dbReference type="Proteomes" id="UP000255425">
    <property type="component" value="Unassembled WGS sequence"/>
</dbReference>
<organism evidence="3 4">
    <name type="scientific">Staphylococcus saccharolyticus</name>
    <dbReference type="NCBI Taxonomy" id="33028"/>
    <lineage>
        <taxon>Bacteria</taxon>
        <taxon>Bacillati</taxon>
        <taxon>Bacillota</taxon>
        <taxon>Bacilli</taxon>
        <taxon>Bacillales</taxon>
        <taxon>Staphylococcaceae</taxon>
        <taxon>Staphylococcus</taxon>
    </lineage>
</organism>
<dbReference type="EMBL" id="UHDZ01000001">
    <property type="protein sequence ID" value="SUM72247.1"/>
    <property type="molecule type" value="Genomic_DNA"/>
</dbReference>
<dbReference type="AlphaFoldDB" id="A0A380H4V1"/>
<name>A0A380H4V1_9STAP</name>
<dbReference type="PANTHER" id="PTHR43022">
    <property type="entry name" value="PROTEIN SMF"/>
    <property type="match status" value="1"/>
</dbReference>
<dbReference type="GO" id="GO:0009294">
    <property type="term" value="P:DNA-mediated transformation"/>
    <property type="evidence" value="ECO:0007669"/>
    <property type="project" value="InterPro"/>
</dbReference>
<dbReference type="PANTHER" id="PTHR43022:SF1">
    <property type="entry name" value="PROTEIN SMF"/>
    <property type="match status" value="1"/>
</dbReference>
<feature type="domain" description="Smf/DprA SLOG" evidence="2">
    <location>
        <begin position="78"/>
        <end position="137"/>
    </location>
</feature>
<accession>A0A380H4V1</accession>